<evidence type="ECO:0008006" key="3">
    <source>
        <dbReference type="Google" id="ProtNLM"/>
    </source>
</evidence>
<name>A0A2N9PEH2_9FLAO</name>
<organism evidence="1 2">
    <name type="scientific">Flavobacterium columnare</name>
    <dbReference type="NCBI Taxonomy" id="996"/>
    <lineage>
        <taxon>Bacteria</taxon>
        <taxon>Pseudomonadati</taxon>
        <taxon>Bacteroidota</taxon>
        <taxon>Flavobacteriia</taxon>
        <taxon>Flavobacteriales</taxon>
        <taxon>Flavobacteriaceae</taxon>
        <taxon>Flavobacterium</taxon>
    </lineage>
</organism>
<evidence type="ECO:0000313" key="1">
    <source>
        <dbReference type="EMBL" id="SPE78730.1"/>
    </source>
</evidence>
<evidence type="ECO:0000313" key="2">
    <source>
        <dbReference type="Proteomes" id="UP000238180"/>
    </source>
</evidence>
<dbReference type="InterPro" id="IPR027417">
    <property type="entry name" value="P-loop_NTPase"/>
</dbReference>
<dbReference type="EMBL" id="OLKH01000179">
    <property type="protein sequence ID" value="SPE78730.1"/>
    <property type="molecule type" value="Genomic_DNA"/>
</dbReference>
<dbReference type="Gene3D" id="3.40.50.300">
    <property type="entry name" value="P-loop containing nucleotide triphosphate hydrolases"/>
    <property type="match status" value="1"/>
</dbReference>
<dbReference type="SUPFAM" id="SSF52540">
    <property type="entry name" value="P-loop containing nucleoside triphosphate hydrolases"/>
    <property type="match status" value="1"/>
</dbReference>
<protein>
    <recommendedName>
        <fullName evidence="3">Rad50/SbcC-type AAA domain-containing protein</fullName>
    </recommendedName>
</protein>
<dbReference type="Proteomes" id="UP000238180">
    <property type="component" value="Unassembled WGS sequence"/>
</dbReference>
<dbReference type="RefSeq" id="WP_105197144.1">
    <property type="nucleotide sequence ID" value="NZ_OLKH01000179.1"/>
</dbReference>
<dbReference type="AlphaFoldDB" id="A0A2N9PEH2"/>
<proteinExistence type="predicted"/>
<dbReference type="CDD" id="cd00267">
    <property type="entry name" value="ABC_ATPase"/>
    <property type="match status" value="1"/>
</dbReference>
<reference evidence="1 2" key="1">
    <citation type="submission" date="2018-02" db="EMBL/GenBank/DDBJ databases">
        <authorList>
            <person name="Cohen D.B."/>
            <person name="Kent A.D."/>
        </authorList>
    </citation>
    <scope>NUCLEOTIDE SEQUENCE [LARGE SCALE GENOMIC DNA]</scope>
    <source>
        <strain evidence="1">CIP109753</strain>
    </source>
</reference>
<sequence length="202" mass="23219">MTNSFKLLAIRPLKDCNKKFLKNLHKGTIYKFYNEYTFKDSNGNEIIESLEDVSSVTHTSKVPADFYQIENNGKTINVNISALVGKNGSGKSTLLELLYATCFRIASIKRVLEGDEHGLLRIIFEPFDAVKQRESDNKLNEIRRLISSINVEIFYSINENIYCTNISKEYGIIHKLIEGKDENFSNWLSIPPHGRLFKTYIQ</sequence>
<accession>A0A2N9PEH2</accession>
<gene>
    <name evidence="1" type="ORF">FLACOL_02748</name>
</gene>